<dbReference type="Pfam" id="PF00364">
    <property type="entry name" value="Biotin_lipoyl"/>
    <property type="match status" value="1"/>
</dbReference>
<dbReference type="GO" id="GO:0045254">
    <property type="term" value="C:pyruvate dehydrogenase complex"/>
    <property type="evidence" value="ECO:0007669"/>
    <property type="project" value="InterPro"/>
</dbReference>
<gene>
    <name evidence="8" type="ORF">F7725_022675</name>
</gene>
<proteinExistence type="inferred from homology"/>
<evidence type="ECO:0000256" key="6">
    <source>
        <dbReference type="SAM" id="MobiDB-lite"/>
    </source>
</evidence>
<reference evidence="8 9" key="1">
    <citation type="submission" date="2020-03" db="EMBL/GenBank/DDBJ databases">
        <title>Dissostichus mawsoni Genome sequencing and assembly.</title>
        <authorList>
            <person name="Park H."/>
        </authorList>
    </citation>
    <scope>NUCLEOTIDE SEQUENCE [LARGE SCALE GENOMIC DNA]</scope>
    <source>
        <strain evidence="8">DM0001</strain>
        <tissue evidence="8">Muscle</tissue>
    </source>
</reference>
<evidence type="ECO:0000259" key="7">
    <source>
        <dbReference type="PROSITE" id="PS50968"/>
    </source>
</evidence>
<dbReference type="InterPro" id="IPR036625">
    <property type="entry name" value="E3-bd_dom_sf"/>
</dbReference>
<dbReference type="GO" id="GO:0016746">
    <property type="term" value="F:acyltransferase activity"/>
    <property type="evidence" value="ECO:0007669"/>
    <property type="project" value="UniProtKB-KW"/>
</dbReference>
<evidence type="ECO:0000256" key="1">
    <source>
        <dbReference type="ARBA" id="ARBA00004305"/>
    </source>
</evidence>
<name>A0A7J5YYT2_DISMA</name>
<evidence type="ECO:0000313" key="9">
    <source>
        <dbReference type="Proteomes" id="UP000518266"/>
    </source>
</evidence>
<dbReference type="AlphaFoldDB" id="A0A7J5YYT2"/>
<dbReference type="PROSITE" id="PS50968">
    <property type="entry name" value="BIOTINYL_LIPOYL"/>
    <property type="match status" value="1"/>
</dbReference>
<dbReference type="PROSITE" id="PS00189">
    <property type="entry name" value="LIPOYL"/>
    <property type="match status" value="1"/>
</dbReference>
<feature type="domain" description="Lipoyl-binding" evidence="7">
    <location>
        <begin position="73"/>
        <end position="149"/>
    </location>
</feature>
<feature type="region of interest" description="Disordered" evidence="6">
    <location>
        <begin position="218"/>
        <end position="271"/>
    </location>
</feature>
<dbReference type="EMBL" id="JAAKFY010000007">
    <property type="protein sequence ID" value="KAF3854620.1"/>
    <property type="molecule type" value="Genomic_DNA"/>
</dbReference>
<comment type="subcellular location">
    <subcellularLocation>
        <location evidence="1">Mitochondrion matrix</location>
    </subcellularLocation>
</comment>
<keyword evidence="3 5" id="KW-0450">Lipoyl</keyword>
<evidence type="ECO:0000256" key="3">
    <source>
        <dbReference type="ARBA" id="ARBA00022823"/>
    </source>
</evidence>
<keyword evidence="5" id="KW-0012">Acyltransferase</keyword>
<dbReference type="SUPFAM" id="SSF52777">
    <property type="entry name" value="CoA-dependent acyltransferases"/>
    <property type="match status" value="1"/>
</dbReference>
<dbReference type="FunFam" id="3.30.559.10:FF:000003">
    <property type="entry name" value="Acetyltransferase component of pyruvate dehydrogenase complex"/>
    <property type="match status" value="1"/>
</dbReference>
<dbReference type="Gene3D" id="4.10.320.10">
    <property type="entry name" value="E3-binding domain"/>
    <property type="match status" value="1"/>
</dbReference>
<dbReference type="CDD" id="cd06849">
    <property type="entry name" value="lipoyl_domain"/>
    <property type="match status" value="1"/>
</dbReference>
<dbReference type="GO" id="GO:0005759">
    <property type="term" value="C:mitochondrial matrix"/>
    <property type="evidence" value="ECO:0007669"/>
    <property type="project" value="UniProtKB-SubCell"/>
</dbReference>
<dbReference type="EC" id="2.3.1.-" evidence="5"/>
<dbReference type="InterPro" id="IPR001078">
    <property type="entry name" value="2-oxoacid_DH_actylTfrase"/>
</dbReference>
<dbReference type="FunFam" id="2.40.50.100:FF:000010">
    <property type="entry name" value="Acetyltransferase component of pyruvate dehydrogenase complex"/>
    <property type="match status" value="1"/>
</dbReference>
<feature type="compositionally biased region" description="Pro residues" evidence="6">
    <location>
        <begin position="246"/>
        <end position="262"/>
    </location>
</feature>
<feature type="compositionally biased region" description="Low complexity" evidence="6">
    <location>
        <begin position="229"/>
        <end position="245"/>
    </location>
</feature>
<keyword evidence="4" id="KW-0809">Transit peptide</keyword>
<sequence>MLPPPCRFTIRHLNGHYSLTEEDNMAASLRLGRQGILFGLKLSNVNKCLCAPHPWQEHVRHFFRSPWILGVSPVKVQMPALSPTMEEGNIVKWLKKEGEAVAAGDALCEIETDKAVVTLESNEDGVMAKILMEEGSRNVPLGTLIASWWRKGRTGSRLRCPSRCCSSTCSSTCFRGSHGPVVPPAAPLQLLPKTGHVGTLRLSPAARHILDTHGLEPKLATATGPRGLSPRTAPAPAAPSLAPTPAAAPPPPGSRPNIPPLSVPGKPGAPGTFTEIPASNVRRIIAQRLTQSKTTIPHSYASVDCDMAAVMSLRKDLARDQIKVSVNDFIIKAAAVTLKEMPEVNVTWDPALDSVHISIAVATDKGLITPIIRDAANKGVQEISANIKALAQKARDGKLLPEEYQGGSFSISNLGMFGISGFSAVINPPQACILAVGTSRSELRLCEDSQTLRTQQLMTVTLSSDGRMVDDELASRFLNKFRSNLEKPQRMALA</sequence>
<accession>A0A7J5YYT2</accession>
<dbReference type="InterPro" id="IPR000089">
    <property type="entry name" value="Biotin_lipoyl"/>
</dbReference>
<dbReference type="InterPro" id="IPR045257">
    <property type="entry name" value="E2/Pdx1"/>
</dbReference>
<comment type="cofactor">
    <cofactor evidence="5">
        <name>(R)-lipoate</name>
        <dbReference type="ChEBI" id="CHEBI:83088"/>
    </cofactor>
</comment>
<comment type="similarity">
    <text evidence="2 5">Belongs to the 2-oxoacid dehydrogenase family.</text>
</comment>
<organism evidence="8 9">
    <name type="scientific">Dissostichus mawsoni</name>
    <name type="common">Antarctic cod</name>
    <dbReference type="NCBI Taxonomy" id="36200"/>
    <lineage>
        <taxon>Eukaryota</taxon>
        <taxon>Metazoa</taxon>
        <taxon>Chordata</taxon>
        <taxon>Craniata</taxon>
        <taxon>Vertebrata</taxon>
        <taxon>Euteleostomi</taxon>
        <taxon>Actinopterygii</taxon>
        <taxon>Neopterygii</taxon>
        <taxon>Teleostei</taxon>
        <taxon>Neoteleostei</taxon>
        <taxon>Acanthomorphata</taxon>
        <taxon>Eupercaria</taxon>
        <taxon>Perciformes</taxon>
        <taxon>Notothenioidei</taxon>
        <taxon>Nototheniidae</taxon>
        <taxon>Dissostichus</taxon>
    </lineage>
</organism>
<dbReference type="PANTHER" id="PTHR23151">
    <property type="entry name" value="DIHYDROLIPOAMIDE ACETYL/SUCCINYL-TRANSFERASE-RELATED"/>
    <property type="match status" value="1"/>
</dbReference>
<dbReference type="Gene3D" id="3.30.559.10">
    <property type="entry name" value="Chloramphenicol acetyltransferase-like domain"/>
    <property type="match status" value="1"/>
</dbReference>
<dbReference type="OrthoDB" id="537444at2759"/>
<dbReference type="InterPro" id="IPR003016">
    <property type="entry name" value="2-oxoA_DH_lipoyl-BS"/>
</dbReference>
<keyword evidence="9" id="KW-1185">Reference proteome</keyword>
<evidence type="ECO:0000256" key="2">
    <source>
        <dbReference type="ARBA" id="ARBA00007317"/>
    </source>
</evidence>
<dbReference type="Proteomes" id="UP000518266">
    <property type="component" value="Unassembled WGS sequence"/>
</dbReference>
<evidence type="ECO:0000256" key="5">
    <source>
        <dbReference type="RuleBase" id="RU003423"/>
    </source>
</evidence>
<dbReference type="Gene3D" id="2.40.50.100">
    <property type="match status" value="1"/>
</dbReference>
<dbReference type="GO" id="GO:0006086">
    <property type="term" value="P:pyruvate decarboxylation to acetyl-CoA"/>
    <property type="evidence" value="ECO:0007669"/>
    <property type="project" value="InterPro"/>
</dbReference>
<evidence type="ECO:0000313" key="8">
    <source>
        <dbReference type="EMBL" id="KAF3854620.1"/>
    </source>
</evidence>
<evidence type="ECO:0000256" key="4">
    <source>
        <dbReference type="ARBA" id="ARBA00022946"/>
    </source>
</evidence>
<dbReference type="PANTHER" id="PTHR23151:SF90">
    <property type="entry name" value="DIHYDROLIPOYLLYSINE-RESIDUE ACETYLTRANSFERASE COMPONENT OF PYRUVATE DEHYDROGENASE COMPLEX, MITOCHONDRIAL-RELATED"/>
    <property type="match status" value="1"/>
</dbReference>
<dbReference type="Pfam" id="PF00198">
    <property type="entry name" value="2-oxoacid_dh"/>
    <property type="match status" value="1"/>
</dbReference>
<dbReference type="InterPro" id="IPR023213">
    <property type="entry name" value="CAT-like_dom_sf"/>
</dbReference>
<dbReference type="InterPro" id="IPR011053">
    <property type="entry name" value="Single_hybrid_motif"/>
</dbReference>
<comment type="caution">
    <text evidence="8">The sequence shown here is derived from an EMBL/GenBank/DDBJ whole genome shotgun (WGS) entry which is preliminary data.</text>
</comment>
<dbReference type="SUPFAM" id="SSF51230">
    <property type="entry name" value="Single hybrid motif"/>
    <property type="match status" value="1"/>
</dbReference>
<keyword evidence="5" id="KW-0808">Transferase</keyword>
<protein>
    <recommendedName>
        <fullName evidence="5">Dihydrolipoamide acetyltransferase component of pyruvate dehydrogenase complex</fullName>
        <ecNumber evidence="5">2.3.1.-</ecNumber>
    </recommendedName>
</protein>